<evidence type="ECO:0000313" key="2">
    <source>
        <dbReference type="Proteomes" id="UP000712007"/>
    </source>
</evidence>
<dbReference type="AlphaFoldDB" id="A0A940DLF5"/>
<protein>
    <submittedName>
        <fullName evidence="1">Uncharacterized protein</fullName>
    </submittedName>
</protein>
<proteinExistence type="predicted"/>
<name>A0A940DLF5_9BACT</name>
<dbReference type="EMBL" id="JADIMV010000097">
    <property type="protein sequence ID" value="MBO8440107.1"/>
    <property type="molecule type" value="Genomic_DNA"/>
</dbReference>
<sequence length="95" mass="10348">MNTLHYKTTYALLPLILILTVLITPSCGRNRAYEARVKELLLSAERDNFLADVHGGDSIFQSFDTIGPHTTNAHTTSGFCCATGSSRSTTLTATR</sequence>
<dbReference type="Proteomes" id="UP000712007">
    <property type="component" value="Unassembled WGS sequence"/>
</dbReference>
<organism evidence="1 2">
    <name type="scientific">Candidatus Aphodosoma intestinipullorum</name>
    <dbReference type="NCBI Taxonomy" id="2840674"/>
    <lineage>
        <taxon>Bacteria</taxon>
        <taxon>Pseudomonadati</taxon>
        <taxon>Bacteroidota</taxon>
        <taxon>Bacteroidia</taxon>
        <taxon>Bacteroidales</taxon>
        <taxon>Candidatus Aphodosoma</taxon>
    </lineage>
</organism>
<gene>
    <name evidence="1" type="ORF">IAC51_05590</name>
</gene>
<comment type="caution">
    <text evidence="1">The sequence shown here is derived from an EMBL/GenBank/DDBJ whole genome shotgun (WGS) entry which is preliminary data.</text>
</comment>
<accession>A0A940DLF5</accession>
<reference evidence="1" key="2">
    <citation type="journal article" date="2021" name="PeerJ">
        <title>Extensive microbial diversity within the chicken gut microbiome revealed by metagenomics and culture.</title>
        <authorList>
            <person name="Gilroy R."/>
            <person name="Ravi A."/>
            <person name="Getino M."/>
            <person name="Pursley I."/>
            <person name="Horton D.L."/>
            <person name="Alikhan N.F."/>
            <person name="Baker D."/>
            <person name="Gharbi K."/>
            <person name="Hall N."/>
            <person name="Watson M."/>
            <person name="Adriaenssens E.M."/>
            <person name="Foster-Nyarko E."/>
            <person name="Jarju S."/>
            <person name="Secka A."/>
            <person name="Antonio M."/>
            <person name="Oren A."/>
            <person name="Chaudhuri R.R."/>
            <person name="La Ragione R."/>
            <person name="Hildebrand F."/>
            <person name="Pallen M.J."/>
        </authorList>
    </citation>
    <scope>NUCLEOTIDE SEQUENCE</scope>
    <source>
        <strain evidence="1">3924</strain>
    </source>
</reference>
<evidence type="ECO:0000313" key="1">
    <source>
        <dbReference type="EMBL" id="MBO8440107.1"/>
    </source>
</evidence>
<reference evidence="1" key="1">
    <citation type="submission" date="2020-10" db="EMBL/GenBank/DDBJ databases">
        <authorList>
            <person name="Gilroy R."/>
        </authorList>
    </citation>
    <scope>NUCLEOTIDE SEQUENCE</scope>
    <source>
        <strain evidence="1">3924</strain>
    </source>
</reference>